<protein>
    <submittedName>
        <fullName evidence="2">Protein phosphatase 2C domain-containing protein</fullName>
    </submittedName>
</protein>
<comment type="caution">
    <text evidence="2">The sequence shown here is derived from an EMBL/GenBank/DDBJ whole genome shotgun (WGS) entry which is preliminary data.</text>
</comment>
<gene>
    <name evidence="2" type="ORF">I7412_25155</name>
</gene>
<evidence type="ECO:0000313" key="3">
    <source>
        <dbReference type="Proteomes" id="UP000604475"/>
    </source>
</evidence>
<evidence type="ECO:0000259" key="1">
    <source>
        <dbReference type="Pfam" id="PF13672"/>
    </source>
</evidence>
<dbReference type="Pfam" id="PF13672">
    <property type="entry name" value="PP2C_2"/>
    <property type="match status" value="1"/>
</dbReference>
<sequence>MIDGATPLDAAGRIHGRGAAAWLSDTASALLRDVVWAGRSLPDVLASVIERLADLGAAHGLFGAEFPTAAISLVRQVDDRVEVCSLGDCSVLVGTASGKPVAVTDPQFAGAEEAALAGVRDRMEQGIPPADAYLEIREILRQRRSERNSPAGLWVLAGDPEAARHAAMESLPAPPGTDIVLMSDGFSRVLWPFGLVDDMSELMERVTAGGAASLLDELRAAEVADPDCRRVPRFGVHDDATVVWARM</sequence>
<dbReference type="InterPro" id="IPR036457">
    <property type="entry name" value="PPM-type-like_dom_sf"/>
</dbReference>
<dbReference type="RefSeq" id="WP_203002495.1">
    <property type="nucleotide sequence ID" value="NZ_JADWYU010000129.1"/>
</dbReference>
<evidence type="ECO:0000313" key="2">
    <source>
        <dbReference type="EMBL" id="MBL7630390.1"/>
    </source>
</evidence>
<name>A0A937USL5_9ACTN</name>
<dbReference type="EMBL" id="JAEACQ010000248">
    <property type="protein sequence ID" value="MBL7630390.1"/>
    <property type="molecule type" value="Genomic_DNA"/>
</dbReference>
<keyword evidence="3" id="KW-1185">Reference proteome</keyword>
<dbReference type="AlphaFoldDB" id="A0A937USL5"/>
<organism evidence="2 3">
    <name type="scientific">Frankia nepalensis</name>
    <dbReference type="NCBI Taxonomy" id="1836974"/>
    <lineage>
        <taxon>Bacteria</taxon>
        <taxon>Bacillati</taxon>
        <taxon>Actinomycetota</taxon>
        <taxon>Actinomycetes</taxon>
        <taxon>Frankiales</taxon>
        <taxon>Frankiaceae</taxon>
        <taxon>Frankia</taxon>
    </lineage>
</organism>
<feature type="domain" description="PPM-type phosphatase" evidence="1">
    <location>
        <begin position="15"/>
        <end position="210"/>
    </location>
</feature>
<reference evidence="2" key="1">
    <citation type="submission" date="2020-12" db="EMBL/GenBank/DDBJ databases">
        <title>Genomic characterization of non-nitrogen-fixing Frankia strains.</title>
        <authorList>
            <person name="Carlos-Shanley C."/>
            <person name="Guerra T."/>
            <person name="Hahn D."/>
        </authorList>
    </citation>
    <scope>NUCLEOTIDE SEQUENCE</scope>
    <source>
        <strain evidence="2">CN6</strain>
    </source>
</reference>
<proteinExistence type="predicted"/>
<accession>A0A937USL5</accession>
<dbReference type="SUPFAM" id="SSF81606">
    <property type="entry name" value="PP2C-like"/>
    <property type="match status" value="1"/>
</dbReference>
<dbReference type="InterPro" id="IPR001932">
    <property type="entry name" value="PPM-type_phosphatase-like_dom"/>
</dbReference>
<dbReference type="Gene3D" id="3.60.40.10">
    <property type="entry name" value="PPM-type phosphatase domain"/>
    <property type="match status" value="1"/>
</dbReference>
<dbReference type="Proteomes" id="UP000604475">
    <property type="component" value="Unassembled WGS sequence"/>
</dbReference>